<gene>
    <name evidence="11" type="ORF">FHK81_13220</name>
</gene>
<comment type="caution">
    <text evidence="11">The sequence shown here is derived from an EMBL/GenBank/DDBJ whole genome shotgun (WGS) entry which is preliminary data.</text>
</comment>
<protein>
    <recommendedName>
        <fullName evidence="8">L-ornithine N(alpha)-acyltransferase</fullName>
        <ecNumber evidence="7">2.3.2.30</ecNumber>
    </recommendedName>
</protein>
<evidence type="ECO:0000256" key="7">
    <source>
        <dbReference type="ARBA" id="ARBA00039058"/>
    </source>
</evidence>
<evidence type="ECO:0000313" key="12">
    <source>
        <dbReference type="Proteomes" id="UP000319142"/>
    </source>
</evidence>
<dbReference type="PANTHER" id="PTHR37323:SF1">
    <property type="entry name" value="L-ORNITHINE N(ALPHA)-ACYLTRANSFERASE"/>
    <property type="match status" value="1"/>
</dbReference>
<accession>A0A558B628</accession>
<keyword evidence="2" id="KW-0444">Lipid biosynthesis</keyword>
<reference evidence="11 12" key="1">
    <citation type="submission" date="2019-07" db="EMBL/GenBank/DDBJ databases">
        <title>The pathways for chlorine oxyanion respiration interact through the shared metabolite chlorate.</title>
        <authorList>
            <person name="Barnum T.P."/>
            <person name="Cheng Y."/>
            <person name="Hill K.A."/>
            <person name="Lucas L.N."/>
            <person name="Carlson H.K."/>
            <person name="Coates J.D."/>
        </authorList>
    </citation>
    <scope>NUCLEOTIDE SEQUENCE [LARGE SCALE GENOMIC DNA]</scope>
    <source>
        <strain evidence="11">UCB</strain>
    </source>
</reference>
<keyword evidence="3 11" id="KW-0808">Transferase</keyword>
<dbReference type="Pfam" id="PF13444">
    <property type="entry name" value="Acetyltransf_5"/>
    <property type="match status" value="1"/>
</dbReference>
<evidence type="ECO:0000313" key="11">
    <source>
        <dbReference type="EMBL" id="TVT31969.1"/>
    </source>
</evidence>
<sequence>MTAQTVRTQPRRGRNLKISLTRSPDQVEAAQRLRYRVFSEEYGSDLGATVPGLDADAYDAVCDHLIVTDEDTGEPVATTRILHQQSAAAIGGFYSAGEFDLAALGQLPGTMAELGRTCVHPDYRNGGTITLLWAAIAEYLTERQVDYLIGCASISMADGGGRAWRIAQHLQQQYLSAPECRVTPLRPLPHLTHPETHKAEDIPALIRAYMRLGAKVCGEPCWDPEFRCADVLVLLEVSNLAGRYSRHFLRKPA</sequence>
<dbReference type="InterPro" id="IPR016181">
    <property type="entry name" value="Acyl_CoA_acyltransferase"/>
</dbReference>
<proteinExistence type="inferred from homology"/>
<dbReference type="SUPFAM" id="SSF55729">
    <property type="entry name" value="Acyl-CoA N-acyltransferases (Nat)"/>
    <property type="match status" value="1"/>
</dbReference>
<keyword evidence="5" id="KW-0012">Acyltransferase</keyword>
<dbReference type="Proteomes" id="UP000319142">
    <property type="component" value="Unassembled WGS sequence"/>
</dbReference>
<comment type="pathway">
    <text evidence="1">Lipid metabolism.</text>
</comment>
<comment type="function">
    <text evidence="9">Catalyzes the first step in the biosynthesis of ornithine lipids, which are phosphorus-free membrane lipids. Catalyzes the 3-hydroxyacyl-acyl carrier protein-dependent acylation of ornithine to form lyso-ornithine lipid (LOL).</text>
</comment>
<evidence type="ECO:0000256" key="6">
    <source>
        <dbReference type="ARBA" id="ARBA00038095"/>
    </source>
</evidence>
<dbReference type="PANTHER" id="PTHR37323">
    <property type="entry name" value="GCN5-RELATED N-ACETYLTRANSFERASE"/>
    <property type="match status" value="1"/>
</dbReference>
<dbReference type="InterPro" id="IPR052351">
    <property type="entry name" value="Ornithine_N-alpha-AT"/>
</dbReference>
<dbReference type="EC" id="2.3.2.30" evidence="7"/>
<comment type="similarity">
    <text evidence="6">Belongs to the acetyltransferase family. OlsB subfamily.</text>
</comment>
<evidence type="ECO:0000256" key="9">
    <source>
        <dbReference type="ARBA" id="ARBA00045724"/>
    </source>
</evidence>
<organism evidence="11 12">
    <name type="scientific">Marinobacter vinifirmus</name>
    <dbReference type="NCBI Taxonomy" id="355591"/>
    <lineage>
        <taxon>Bacteria</taxon>
        <taxon>Pseudomonadati</taxon>
        <taxon>Pseudomonadota</taxon>
        <taxon>Gammaproteobacteria</taxon>
        <taxon>Pseudomonadales</taxon>
        <taxon>Marinobacteraceae</taxon>
        <taxon>Marinobacter</taxon>
    </lineage>
</organism>
<evidence type="ECO:0000256" key="10">
    <source>
        <dbReference type="ARBA" id="ARBA00047785"/>
    </source>
</evidence>
<comment type="catalytic activity">
    <reaction evidence="10">
        <text>a (3R)-hydroxyacyl-[ACP] + L-ornithine = a lyso-ornithine lipid + holo-[ACP] + H(+)</text>
        <dbReference type="Rhea" id="RHEA:20633"/>
        <dbReference type="Rhea" id="RHEA-COMP:9685"/>
        <dbReference type="Rhea" id="RHEA-COMP:9945"/>
        <dbReference type="ChEBI" id="CHEBI:15378"/>
        <dbReference type="ChEBI" id="CHEBI:46911"/>
        <dbReference type="ChEBI" id="CHEBI:64479"/>
        <dbReference type="ChEBI" id="CHEBI:78827"/>
        <dbReference type="ChEBI" id="CHEBI:138482"/>
        <dbReference type="EC" id="2.3.2.30"/>
    </reaction>
    <physiologicalReaction direction="left-to-right" evidence="10">
        <dbReference type="Rhea" id="RHEA:20634"/>
    </physiologicalReaction>
</comment>
<name>A0A558B628_9GAMM</name>
<evidence type="ECO:0000256" key="4">
    <source>
        <dbReference type="ARBA" id="ARBA00023098"/>
    </source>
</evidence>
<dbReference type="AlphaFoldDB" id="A0A558B628"/>
<evidence type="ECO:0000256" key="5">
    <source>
        <dbReference type="ARBA" id="ARBA00023315"/>
    </source>
</evidence>
<dbReference type="EMBL" id="VMRX01000035">
    <property type="protein sequence ID" value="TVT31969.1"/>
    <property type="molecule type" value="Genomic_DNA"/>
</dbReference>
<dbReference type="RefSeq" id="WP_273134167.1">
    <property type="nucleotide sequence ID" value="NZ_VMRX01000035.1"/>
</dbReference>
<evidence type="ECO:0000256" key="2">
    <source>
        <dbReference type="ARBA" id="ARBA00022516"/>
    </source>
</evidence>
<evidence type="ECO:0000256" key="3">
    <source>
        <dbReference type="ARBA" id="ARBA00022679"/>
    </source>
</evidence>
<dbReference type="Gene3D" id="3.40.630.30">
    <property type="match status" value="1"/>
</dbReference>
<dbReference type="GO" id="GO:0006629">
    <property type="term" value="P:lipid metabolic process"/>
    <property type="evidence" value="ECO:0007669"/>
    <property type="project" value="UniProtKB-KW"/>
</dbReference>
<evidence type="ECO:0000256" key="8">
    <source>
        <dbReference type="ARBA" id="ARBA00039866"/>
    </source>
</evidence>
<dbReference type="GO" id="GO:0043810">
    <property type="term" value="F:ornithine-acyl [acyl carrier protein] N-acyltransferase activity"/>
    <property type="evidence" value="ECO:0007669"/>
    <property type="project" value="UniProtKB-EC"/>
</dbReference>
<evidence type="ECO:0000256" key="1">
    <source>
        <dbReference type="ARBA" id="ARBA00005189"/>
    </source>
</evidence>
<keyword evidence="4" id="KW-0443">Lipid metabolism</keyword>